<feature type="transmembrane region" description="Helical" evidence="7">
    <location>
        <begin position="234"/>
        <end position="260"/>
    </location>
</feature>
<keyword evidence="6 7" id="KW-0472">Membrane</keyword>
<dbReference type="PANTHER" id="PTHR30465">
    <property type="entry name" value="INNER MEMBRANE ABC TRANSPORTER"/>
    <property type="match status" value="1"/>
</dbReference>
<dbReference type="PROSITE" id="PS50928">
    <property type="entry name" value="ABC_TM1"/>
    <property type="match status" value="1"/>
</dbReference>
<dbReference type="EMBL" id="JAEPRJ010000001">
    <property type="protein sequence ID" value="MBK5897381.1"/>
    <property type="molecule type" value="Genomic_DNA"/>
</dbReference>
<dbReference type="InterPro" id="IPR000515">
    <property type="entry name" value="MetI-like"/>
</dbReference>
<gene>
    <name evidence="9" type="ORF">JJN12_06190</name>
</gene>
<name>A0ABS1IZT9_9FIRM</name>
<feature type="transmembrane region" description="Helical" evidence="7">
    <location>
        <begin position="9"/>
        <end position="27"/>
    </location>
</feature>
<evidence type="ECO:0000256" key="2">
    <source>
        <dbReference type="ARBA" id="ARBA00022448"/>
    </source>
</evidence>
<dbReference type="InterPro" id="IPR035906">
    <property type="entry name" value="MetI-like_sf"/>
</dbReference>
<evidence type="ECO:0000256" key="7">
    <source>
        <dbReference type="RuleBase" id="RU363032"/>
    </source>
</evidence>
<evidence type="ECO:0000256" key="6">
    <source>
        <dbReference type="ARBA" id="ARBA00023136"/>
    </source>
</evidence>
<feature type="transmembrane region" description="Helical" evidence="7">
    <location>
        <begin position="131"/>
        <end position="157"/>
    </location>
</feature>
<keyword evidence="4 7" id="KW-0812">Transmembrane</keyword>
<accession>A0ABS1IZT9</accession>
<protein>
    <submittedName>
        <fullName evidence="9">ABC transporter permease</fullName>
    </submittedName>
</protein>
<evidence type="ECO:0000313" key="9">
    <source>
        <dbReference type="EMBL" id="MBK5897381.1"/>
    </source>
</evidence>
<evidence type="ECO:0000313" key="10">
    <source>
        <dbReference type="Proteomes" id="UP000604730"/>
    </source>
</evidence>
<feature type="transmembrane region" description="Helical" evidence="7">
    <location>
        <begin position="177"/>
        <end position="196"/>
    </location>
</feature>
<dbReference type="InterPro" id="IPR045621">
    <property type="entry name" value="BPD_transp_1_N"/>
</dbReference>
<feature type="domain" description="ABC transmembrane type-1" evidence="8">
    <location>
        <begin position="96"/>
        <end position="303"/>
    </location>
</feature>
<dbReference type="Pfam" id="PF19300">
    <property type="entry name" value="BPD_transp_1_N"/>
    <property type="match status" value="1"/>
</dbReference>
<dbReference type="SUPFAM" id="SSF161098">
    <property type="entry name" value="MetI-like"/>
    <property type="match status" value="1"/>
</dbReference>
<feature type="transmembrane region" description="Helical" evidence="7">
    <location>
        <begin position="280"/>
        <end position="303"/>
    </location>
</feature>
<evidence type="ECO:0000256" key="1">
    <source>
        <dbReference type="ARBA" id="ARBA00004651"/>
    </source>
</evidence>
<evidence type="ECO:0000256" key="5">
    <source>
        <dbReference type="ARBA" id="ARBA00022989"/>
    </source>
</evidence>
<feature type="transmembrane region" description="Helical" evidence="7">
    <location>
        <begin position="104"/>
        <end position="124"/>
    </location>
</feature>
<keyword evidence="10" id="KW-1185">Reference proteome</keyword>
<comment type="similarity">
    <text evidence="7">Belongs to the binding-protein-dependent transport system permease family.</text>
</comment>
<dbReference type="CDD" id="cd06261">
    <property type="entry name" value="TM_PBP2"/>
    <property type="match status" value="1"/>
</dbReference>
<evidence type="ECO:0000259" key="8">
    <source>
        <dbReference type="PROSITE" id="PS50928"/>
    </source>
</evidence>
<keyword evidence="5 7" id="KW-1133">Transmembrane helix</keyword>
<proteinExistence type="inferred from homology"/>
<keyword evidence="2 7" id="KW-0813">Transport</keyword>
<keyword evidence="3" id="KW-1003">Cell membrane</keyword>
<dbReference type="Gene3D" id="1.10.3720.10">
    <property type="entry name" value="MetI-like"/>
    <property type="match status" value="1"/>
</dbReference>
<reference evidence="9 10" key="1">
    <citation type="submission" date="2021-01" db="EMBL/GenBank/DDBJ databases">
        <title>Isolation and description of Catonella massiliensis sp. nov., a novel Catonella species, isolated from a stable periodontitis subject.</title>
        <authorList>
            <person name="Antezack A."/>
            <person name="Boxberger M."/>
            <person name="La Scola B."/>
            <person name="Monnet-Corti V."/>
        </authorList>
    </citation>
    <scope>NUCLEOTIDE SEQUENCE [LARGE SCALE GENOMIC DNA]</scope>
    <source>
        <strain evidence="9 10">Marseille-Q4567</strain>
    </source>
</reference>
<comment type="subcellular location">
    <subcellularLocation>
        <location evidence="1 7">Cell membrane</location>
        <topology evidence="1 7">Multi-pass membrane protein</topology>
    </subcellularLocation>
</comment>
<evidence type="ECO:0000256" key="3">
    <source>
        <dbReference type="ARBA" id="ARBA00022475"/>
    </source>
</evidence>
<dbReference type="Proteomes" id="UP000604730">
    <property type="component" value="Unassembled WGS sequence"/>
</dbReference>
<comment type="caution">
    <text evidence="9">The sequence shown here is derived from an EMBL/GenBank/DDBJ whole genome shotgun (WGS) entry which is preliminary data.</text>
</comment>
<organism evidence="9 10">
    <name type="scientific">Catonella massiliensis</name>
    <dbReference type="NCBI Taxonomy" id="2799636"/>
    <lineage>
        <taxon>Bacteria</taxon>
        <taxon>Bacillati</taxon>
        <taxon>Bacillota</taxon>
        <taxon>Clostridia</taxon>
        <taxon>Lachnospirales</taxon>
        <taxon>Lachnospiraceae</taxon>
        <taxon>Catonella</taxon>
    </lineage>
</organism>
<dbReference type="RefSeq" id="WP_208428869.1">
    <property type="nucleotide sequence ID" value="NZ_JAEPRJ010000001.1"/>
</dbReference>
<sequence length="314" mass="34834">MLKFIVKRFLYMVLTLFIIITATFFLMHGAEGDPLSAAGKTLPKQTLENYRVKYGLDKPVIEQYAIFMKNILTKGDFGSSYKYPGREVGKTIAKTAPVSGRVGAQAMLVGILIGIILGITAALNRGKWPDYVISIIAILGITIPVFIMGSLLQLFFAVELKWFPTSGWKHMGFGKDFKYSVLPALAMCFGSIATYARYMRSNVLEVLSEDYILTARAKGVSKFNIIRKHVFRNAALPIITIIGPQIVGIFTGSFIIEGMFSIPGLGKYFVDSITARDYPMIIGTTIFYAVLFLVSQLMVDILYGVADPRIKLED</sequence>
<dbReference type="PANTHER" id="PTHR30465:SF74">
    <property type="entry name" value="OLIGOPEPTIDE TRANSPORT SYSTEM PERMEASE PROTEIN OPPB"/>
    <property type="match status" value="1"/>
</dbReference>
<evidence type="ECO:0000256" key="4">
    <source>
        <dbReference type="ARBA" id="ARBA00022692"/>
    </source>
</evidence>
<dbReference type="Pfam" id="PF00528">
    <property type="entry name" value="BPD_transp_1"/>
    <property type="match status" value="1"/>
</dbReference>